<feature type="domain" description="PKD/Chitinase" evidence="1">
    <location>
        <begin position="272"/>
        <end position="361"/>
    </location>
</feature>
<dbReference type="PANTHER" id="PTHR46182">
    <property type="entry name" value="FI19480P1"/>
    <property type="match status" value="1"/>
</dbReference>
<dbReference type="InterPro" id="IPR029865">
    <property type="entry name" value="KIAA0319-like"/>
</dbReference>
<feature type="domain" description="PKD/Chitinase" evidence="1">
    <location>
        <begin position="86"/>
        <end position="173"/>
    </location>
</feature>
<protein>
    <recommendedName>
        <fullName evidence="1">PKD/Chitinase domain-containing protein</fullName>
    </recommendedName>
</protein>
<dbReference type="PATRIC" id="fig|1632867.3.peg.576"/>
<evidence type="ECO:0000313" key="3">
    <source>
        <dbReference type="Proteomes" id="UP000033684"/>
    </source>
</evidence>
<dbReference type="InterPro" id="IPR035986">
    <property type="entry name" value="PKD_dom_sf"/>
</dbReference>
<proteinExistence type="predicted"/>
<organism evidence="2 3">
    <name type="scientific">Methylocucumis oryzae</name>
    <dbReference type="NCBI Taxonomy" id="1632867"/>
    <lineage>
        <taxon>Bacteria</taxon>
        <taxon>Pseudomonadati</taxon>
        <taxon>Pseudomonadota</taxon>
        <taxon>Gammaproteobacteria</taxon>
        <taxon>Methylococcales</taxon>
        <taxon>Methylococcaceae</taxon>
        <taxon>Methylocucumis</taxon>
    </lineage>
</organism>
<dbReference type="GO" id="GO:0016020">
    <property type="term" value="C:membrane"/>
    <property type="evidence" value="ECO:0007669"/>
    <property type="project" value="TreeGrafter"/>
</dbReference>
<gene>
    <name evidence="2" type="ORF">VZ94_12005</name>
</gene>
<keyword evidence="3" id="KW-1185">Reference proteome</keyword>
<dbReference type="Pfam" id="PF22352">
    <property type="entry name" value="K319L-like_PKD"/>
    <property type="match status" value="3"/>
</dbReference>
<evidence type="ECO:0000313" key="2">
    <source>
        <dbReference type="EMBL" id="KJV06320.1"/>
    </source>
</evidence>
<comment type="caution">
    <text evidence="2">The sequence shown here is derived from an EMBL/GenBank/DDBJ whole genome shotgun (WGS) entry which is preliminary data.</text>
</comment>
<reference evidence="2 3" key="2">
    <citation type="journal article" date="2016" name="Microb. Ecol.">
        <title>Genome Characteristics of a Novel Type I Methanotroph (Sn10-6) Isolated from a Flooded Indian Rice Field.</title>
        <authorList>
            <person name="Rahalkar M.C."/>
            <person name="Pandit P.S."/>
            <person name="Dhakephalkar P.K."/>
            <person name="Pore S."/>
            <person name="Arora P."/>
            <person name="Kapse N."/>
        </authorList>
    </citation>
    <scope>NUCLEOTIDE SEQUENCE [LARGE SCALE GENOMIC DNA]</scope>
    <source>
        <strain evidence="2 3">Sn10-6</strain>
    </source>
</reference>
<dbReference type="GO" id="GO:0031410">
    <property type="term" value="C:cytoplasmic vesicle"/>
    <property type="evidence" value="ECO:0007669"/>
    <property type="project" value="TreeGrafter"/>
</dbReference>
<accession>A0A0F3IHP2</accession>
<dbReference type="CDD" id="cd00146">
    <property type="entry name" value="PKD"/>
    <property type="match status" value="2"/>
</dbReference>
<name>A0A0F3IHP2_9GAMM</name>
<dbReference type="PANTHER" id="PTHR46182:SF2">
    <property type="entry name" value="FI19480P1"/>
    <property type="match status" value="1"/>
</dbReference>
<dbReference type="EMBL" id="LAJX01000118">
    <property type="protein sequence ID" value="KJV06320.1"/>
    <property type="molecule type" value="Genomic_DNA"/>
</dbReference>
<dbReference type="SMART" id="SM00089">
    <property type="entry name" value="PKD"/>
    <property type="match status" value="3"/>
</dbReference>
<dbReference type="AlphaFoldDB" id="A0A0F3IHP2"/>
<dbReference type="Proteomes" id="UP000033684">
    <property type="component" value="Unassembled WGS sequence"/>
</dbReference>
<reference evidence="3" key="1">
    <citation type="submission" date="2015-03" db="EMBL/GenBank/DDBJ databases">
        <title>Draft genome sequence of a novel methanotroph (Sn10-6) isolated from flooded ricefield rhizosphere in India.</title>
        <authorList>
            <person name="Pandit P.S."/>
            <person name="Pore S.D."/>
            <person name="Arora P."/>
            <person name="Kapse N.G."/>
            <person name="Dhakephalkar P.K."/>
            <person name="Rahalkar M.C."/>
        </authorList>
    </citation>
    <scope>NUCLEOTIDE SEQUENCE [LARGE SCALE GENOMIC DNA]</scope>
    <source>
        <strain evidence="3">Sn10-6</strain>
    </source>
</reference>
<evidence type="ECO:0000259" key="1">
    <source>
        <dbReference type="SMART" id="SM00089"/>
    </source>
</evidence>
<feature type="domain" description="PKD/Chitinase" evidence="1">
    <location>
        <begin position="179"/>
        <end position="267"/>
    </location>
</feature>
<dbReference type="InterPro" id="IPR013783">
    <property type="entry name" value="Ig-like_fold"/>
</dbReference>
<dbReference type="SUPFAM" id="SSF49299">
    <property type="entry name" value="PKD domain"/>
    <property type="match status" value="3"/>
</dbReference>
<sequence length="491" mass="50965">MGLLSQVALATSSYYDKLNTQCATLNGTGSVRNSSVGCTTCHDSSYNVNSTGRAFISAGHKPTAAISSILCTLAAATNTAPTANAGPDQSITNALPVTVTLKGTGADKDGDALTFTWSLTKKPAGSQAVLSSTTAASPSFSADVVGQYTAKLIVNDGKLNSSADTVSIIVGKTGNAKPVAHAGLDQHVQIGALVTLSASGTDADNEPLTYLWTLKTPKNSAAVLSNATALMPTFIADLPGRYEARLVVNDGKVNSNADSVMITAGSGNVAPVANAGADKNALLNTEITLNGKGFDADGDSLTYLWSLIKIPKDSSAHMSDATLASPILVADKLGEYVAQLIVNDGVLNSKPDTVLIKVSEPVTSEVSVGLALMLEPSVLMLEEFGKSIIVKANISAVNNVDRLDIPVLVSAKVGRPDGSSQSLGQKRILLKEVYKIYAQYTPKMVGEHTVTVVISDQTGGTLAEQSKKLTVLLQNDDDDDEHDSDGHDDDD</sequence>
<dbReference type="InterPro" id="IPR022409">
    <property type="entry name" value="PKD/Chitinase_dom"/>
</dbReference>
<dbReference type="Gene3D" id="2.60.40.10">
    <property type="entry name" value="Immunoglobulins"/>
    <property type="match status" value="3"/>
</dbReference>